<proteinExistence type="predicted"/>
<feature type="non-terminal residue" evidence="1">
    <location>
        <position position="1"/>
    </location>
</feature>
<comment type="caution">
    <text evidence="1">The sequence shown here is derived from an EMBL/GenBank/DDBJ whole genome shotgun (WGS) entry which is preliminary data.</text>
</comment>
<evidence type="ECO:0000313" key="1">
    <source>
        <dbReference type="EMBL" id="GAG22186.1"/>
    </source>
</evidence>
<dbReference type="EMBL" id="BARS01037076">
    <property type="protein sequence ID" value="GAG22186.1"/>
    <property type="molecule type" value="Genomic_DNA"/>
</dbReference>
<gene>
    <name evidence="1" type="ORF">S01H1_56893</name>
</gene>
<sequence length="115" mass="13614">YDLDWWTRLTLLEDYVADMNIIRVQEYRLQRSLALLASASDDNFNEIYEATEGRRRELTELIMPWLSMGPKSLAEAIPAMREKYVEMFGDPATPEFQTSMQELLDYWKNKGWQTP</sequence>
<protein>
    <submittedName>
        <fullName evidence="1">Uncharacterized protein</fullName>
    </submittedName>
</protein>
<reference evidence="1" key="1">
    <citation type="journal article" date="2014" name="Front. Microbiol.">
        <title>High frequency of phylogenetically diverse reductive dehalogenase-homologous genes in deep subseafloor sedimentary metagenomes.</title>
        <authorList>
            <person name="Kawai M."/>
            <person name="Futagami T."/>
            <person name="Toyoda A."/>
            <person name="Takaki Y."/>
            <person name="Nishi S."/>
            <person name="Hori S."/>
            <person name="Arai W."/>
            <person name="Tsubouchi T."/>
            <person name="Morono Y."/>
            <person name="Uchiyama I."/>
            <person name="Ito T."/>
            <person name="Fujiyama A."/>
            <person name="Inagaki F."/>
            <person name="Takami H."/>
        </authorList>
    </citation>
    <scope>NUCLEOTIDE SEQUENCE</scope>
    <source>
        <strain evidence="1">Expedition CK06-06</strain>
    </source>
</reference>
<accession>X0XB64</accession>
<name>X0XB64_9ZZZZ</name>
<dbReference type="AlphaFoldDB" id="X0XB64"/>
<organism evidence="1">
    <name type="scientific">marine sediment metagenome</name>
    <dbReference type="NCBI Taxonomy" id="412755"/>
    <lineage>
        <taxon>unclassified sequences</taxon>
        <taxon>metagenomes</taxon>
        <taxon>ecological metagenomes</taxon>
    </lineage>
</organism>